<name>Q7Y5Q4_BPSP6</name>
<dbReference type="EMBL" id="AY288927">
    <property type="protein sequence ID" value="AAP48755.1"/>
    <property type="molecule type" value="Genomic_DNA"/>
</dbReference>
<reference evidence="1 2" key="1">
    <citation type="journal article" date="2004" name="J. Bacteriol.">
        <title>Complete genomic sequence of the virulent Salmonella bacteriophage SP6.</title>
        <authorList>
            <person name="Dobbins A.T."/>
            <person name="George M. Jr."/>
            <person name="Basham D.A."/>
            <person name="Ford M.E."/>
            <person name="Houtz J.M."/>
            <person name="Pedulla M.L."/>
            <person name="Lawrence J.G."/>
            <person name="Hatfull G.F."/>
            <person name="Hendrix R.W."/>
        </authorList>
    </citation>
    <scope>NUCLEOTIDE SEQUENCE</scope>
</reference>
<dbReference type="KEGG" id="vg:1481785"/>
<gene>
    <name evidence="1" type="primary">16</name>
    <name evidence="1" type="ORF">SP6_16</name>
</gene>
<proteinExistence type="predicted"/>
<dbReference type="Proteomes" id="UP000001721">
    <property type="component" value="Segment"/>
</dbReference>
<accession>Q7Y5Q4</accession>
<organismHost>
    <name type="scientific">Salmonella typhimurium</name>
    <dbReference type="NCBI Taxonomy" id="90371"/>
</organismHost>
<evidence type="ECO:0000313" key="1">
    <source>
        <dbReference type="EMBL" id="AAP48755.1"/>
    </source>
</evidence>
<organism evidence="1 2">
    <name type="scientific">Enterobacteria phage SP6</name>
    <name type="common">Bacteriophage SP6</name>
    <dbReference type="NCBI Taxonomy" id="2907955"/>
    <lineage>
        <taxon>Viruses</taxon>
        <taxon>Duplodnaviria</taxon>
        <taxon>Heunggongvirae</taxon>
        <taxon>Uroviricota</taxon>
        <taxon>Caudoviricetes</taxon>
        <taxon>Autographivirales</taxon>
        <taxon>Autosignataviridae</taxon>
        <taxon>Molineuxvirinae</taxon>
        <taxon>Zindervirus</taxon>
        <taxon>Zindervirus SP6</taxon>
    </lineage>
</organism>
<keyword evidence="2" id="KW-1185">Reference proteome</keyword>
<dbReference type="RefSeq" id="NP_853576.1">
    <property type="nucleotide sequence ID" value="NC_004831.2"/>
</dbReference>
<evidence type="ECO:0000313" key="2">
    <source>
        <dbReference type="Proteomes" id="UP000001721"/>
    </source>
</evidence>
<protein>
    <submittedName>
        <fullName evidence="1">Uncharacterized protein</fullName>
    </submittedName>
</protein>
<sequence>MLLRSYRCFTKLRCKDLTEELFLRCIVESIKLIRPYAKQVVGNVTVVN</sequence>